<dbReference type="Proteomes" id="UP000199537">
    <property type="component" value="Unassembled WGS sequence"/>
</dbReference>
<evidence type="ECO:0000313" key="2">
    <source>
        <dbReference type="Proteomes" id="UP000199537"/>
    </source>
</evidence>
<sequence length="65" mass="7709">MYYDTNGYQQLDYQIAGNPMMLHEEQMDTTQQRLENMNLPIILSECSPWLFFKKLAIVVRSDGYD</sequence>
<name>A0A1I7NBC1_9BACT</name>
<evidence type="ECO:0000313" key="1">
    <source>
        <dbReference type="EMBL" id="SFV31970.1"/>
    </source>
</evidence>
<accession>A0A1I7NBC1</accession>
<protein>
    <submittedName>
        <fullName evidence="1">Uncharacterized protein</fullName>
    </submittedName>
</protein>
<gene>
    <name evidence="1" type="ORF">SAMN05660895_1220</name>
</gene>
<dbReference type="EMBL" id="FPCJ01000001">
    <property type="protein sequence ID" value="SFV31970.1"/>
    <property type="molecule type" value="Genomic_DNA"/>
</dbReference>
<reference evidence="2" key="1">
    <citation type="submission" date="2016-10" db="EMBL/GenBank/DDBJ databases">
        <authorList>
            <person name="Varghese N."/>
            <person name="Submissions S."/>
        </authorList>
    </citation>
    <scope>NUCLEOTIDE SEQUENCE [LARGE SCALE GENOMIC DNA]</scope>
    <source>
        <strain evidence="2">DSM 14807</strain>
    </source>
</reference>
<dbReference type="AlphaFoldDB" id="A0A1I7NBC1"/>
<organism evidence="1 2">
    <name type="scientific">Thermoflavifilum thermophilum</name>
    <dbReference type="NCBI Taxonomy" id="1393122"/>
    <lineage>
        <taxon>Bacteria</taxon>
        <taxon>Pseudomonadati</taxon>
        <taxon>Bacteroidota</taxon>
        <taxon>Chitinophagia</taxon>
        <taxon>Chitinophagales</taxon>
        <taxon>Chitinophagaceae</taxon>
        <taxon>Thermoflavifilum</taxon>
    </lineage>
</organism>
<keyword evidence="2" id="KW-1185">Reference proteome</keyword>
<proteinExistence type="predicted"/>